<accession>A0A7G9V461</accession>
<protein>
    <submittedName>
        <fullName evidence="1">Transcriptional regulator</fullName>
    </submittedName>
</protein>
<keyword evidence="2" id="KW-1185">Reference proteome</keyword>
<evidence type="ECO:0000313" key="2">
    <source>
        <dbReference type="Proteomes" id="UP000516064"/>
    </source>
</evidence>
<dbReference type="GeneID" id="63209304"/>
<proteinExistence type="predicted"/>
<dbReference type="Proteomes" id="UP000516064">
    <property type="component" value="Segment"/>
</dbReference>
<reference evidence="1 2" key="1">
    <citation type="submission" date="2020-07" db="EMBL/GenBank/DDBJ databases">
        <title>Tightening bonds in Latin-America through phage discovery.</title>
        <authorList>
            <person name="Payaslian F.P."/>
            <person name="Gradaschi V."/>
            <person name="Rondon Salazar L."/>
            <person name="Dieterle M.E."/>
            <person name="Urdaniz E."/>
            <person name="Di Paola M."/>
            <person name="Pena Carcamo J."/>
            <person name="Zon F."/>
            <person name="Allievi M.C."/>
            <person name="Sosa E."/>
            <person name="Fernandez Do Porto D."/>
            <person name="Loessner M.J."/>
            <person name="Sanchez Rivas C."/>
            <person name="Raya R."/>
            <person name="Reyes A."/>
            <person name="Piuri M."/>
        </authorList>
    </citation>
    <scope>NUCLEOTIDE SEQUENCE [LARGE SCALE GENOMIC DNA]</scope>
</reference>
<name>A0A7G9V461_9CAUD</name>
<dbReference type="KEGG" id="vg:63209304"/>
<sequence>MSRKSDKMVGMSARDEDNDLIVVVSYLLKRQVRMQEALSALNMSRSTYYEQRDKGVLNSIPNLMAVAEHFGLDKVDLLVRFGHLSKTDLIDFLEREGEVIADVSDVTLDPPVLTTVRRRTRSRLNRPRARTDIPPL</sequence>
<dbReference type="EMBL" id="MT758688">
    <property type="protein sequence ID" value="QNO01067.1"/>
    <property type="molecule type" value="Genomic_DNA"/>
</dbReference>
<dbReference type="RefSeq" id="YP_010012755.1">
    <property type="nucleotide sequence ID" value="NC_053506.1"/>
</dbReference>
<evidence type="ECO:0000313" key="1">
    <source>
        <dbReference type="EMBL" id="QNO01067.1"/>
    </source>
</evidence>
<organism evidence="1 2">
    <name type="scientific">Mycobacterium phage CELFI</name>
    <dbReference type="NCBI Taxonomy" id="2769359"/>
    <lineage>
        <taxon>Viruses</taxon>
        <taxon>Duplodnaviria</taxon>
        <taxon>Heunggongvirae</taxon>
        <taxon>Uroviricota</taxon>
        <taxon>Caudoviricetes</taxon>
        <taxon>Vilmaviridae</taxon>
        <taxon>Lclasvirinae</taxon>
        <taxon>Faithunavirus</taxon>
        <taxon>Faithunavirus CELFI</taxon>
    </lineage>
</organism>